<gene>
    <name evidence="1" type="ORF">QD47_23410</name>
</gene>
<name>A0A0D7WWH2_9BACL</name>
<proteinExistence type="predicted"/>
<keyword evidence="2" id="KW-1185">Reference proteome</keyword>
<dbReference type="AlphaFoldDB" id="A0A0D7WWH2"/>
<organism evidence="1 2">
    <name type="scientific">Paenibacillus terrae</name>
    <dbReference type="NCBI Taxonomy" id="159743"/>
    <lineage>
        <taxon>Bacteria</taxon>
        <taxon>Bacillati</taxon>
        <taxon>Bacillota</taxon>
        <taxon>Bacilli</taxon>
        <taxon>Bacillales</taxon>
        <taxon>Paenibacillaceae</taxon>
        <taxon>Paenibacillus</taxon>
    </lineage>
</organism>
<dbReference type="RefSeq" id="WP_044648383.1">
    <property type="nucleotide sequence ID" value="NZ_JTHP01000061.1"/>
</dbReference>
<accession>A0A0D7WWH2</accession>
<evidence type="ECO:0000313" key="2">
    <source>
        <dbReference type="Proteomes" id="UP000032534"/>
    </source>
</evidence>
<comment type="caution">
    <text evidence="1">The sequence shown here is derived from an EMBL/GenBank/DDBJ whole genome shotgun (WGS) entry which is preliminary data.</text>
</comment>
<evidence type="ECO:0000313" key="1">
    <source>
        <dbReference type="EMBL" id="KJD43309.1"/>
    </source>
</evidence>
<reference evidence="1 2" key="1">
    <citation type="submission" date="2014-11" db="EMBL/GenBank/DDBJ databases">
        <title>Draft Genome Sequences of Paenibacillus polymyxa NRRL B-30509 and Paenibacillus terrae NRRL B-30644, Strains from a Poultry Environment that Produce Tridecaptin A and Paenicidins.</title>
        <authorList>
            <person name="van Belkum M.J."/>
            <person name="Lohans C.T."/>
            <person name="Vederas J.C."/>
        </authorList>
    </citation>
    <scope>NUCLEOTIDE SEQUENCE [LARGE SCALE GENOMIC DNA]</scope>
    <source>
        <strain evidence="1 2">NRRL B-30644</strain>
    </source>
</reference>
<dbReference type="Proteomes" id="UP000032534">
    <property type="component" value="Unassembled WGS sequence"/>
</dbReference>
<dbReference type="PATRIC" id="fig|159743.3.peg.5204"/>
<sequence>MEKQEVKIEYNNNKVFFFKHSFKTALEHANDFIERNKGKFEMKLFILNERNFWRKWKLTKVYKK</sequence>
<protein>
    <submittedName>
        <fullName evidence="1">Uncharacterized protein</fullName>
    </submittedName>
</protein>
<dbReference type="EMBL" id="JTHP01000061">
    <property type="protein sequence ID" value="KJD43309.1"/>
    <property type="molecule type" value="Genomic_DNA"/>
</dbReference>